<dbReference type="CDD" id="cd03046">
    <property type="entry name" value="GST_N_GTT1_like"/>
    <property type="match status" value="1"/>
</dbReference>
<dbReference type="InterPro" id="IPR036249">
    <property type="entry name" value="Thioredoxin-like_sf"/>
</dbReference>
<dbReference type="Gene3D" id="3.40.30.10">
    <property type="entry name" value="Glutaredoxin"/>
    <property type="match status" value="1"/>
</dbReference>
<dbReference type="RefSeq" id="WP_309804739.1">
    <property type="nucleotide sequence ID" value="NZ_JAVDRD010000003.1"/>
</dbReference>
<dbReference type="CDD" id="cd03207">
    <property type="entry name" value="GST_C_8"/>
    <property type="match status" value="1"/>
</dbReference>
<dbReference type="PROSITE" id="PS50404">
    <property type="entry name" value="GST_NTER"/>
    <property type="match status" value="1"/>
</dbReference>
<gene>
    <name evidence="2" type="ORF">J2792_001356</name>
</gene>
<dbReference type="SFLD" id="SFLDS00019">
    <property type="entry name" value="Glutathione_Transferase_(cytos"/>
    <property type="match status" value="1"/>
</dbReference>
<dbReference type="Proteomes" id="UP001184150">
    <property type="component" value="Unassembled WGS sequence"/>
</dbReference>
<evidence type="ECO:0000259" key="1">
    <source>
        <dbReference type="PROSITE" id="PS50404"/>
    </source>
</evidence>
<dbReference type="SFLD" id="SFLDG00358">
    <property type="entry name" value="Main_(cytGST)"/>
    <property type="match status" value="1"/>
</dbReference>
<dbReference type="EMBL" id="JAVDRD010000003">
    <property type="protein sequence ID" value="MDR6510490.1"/>
    <property type="molecule type" value="Genomic_DNA"/>
</dbReference>
<keyword evidence="2" id="KW-0808">Transferase</keyword>
<accession>A0ABU1MJG9</accession>
<dbReference type="PANTHER" id="PTHR44051:SF21">
    <property type="entry name" value="GLUTATHIONE S-TRANSFERASE FAMILY PROTEIN"/>
    <property type="match status" value="1"/>
</dbReference>
<dbReference type="SUPFAM" id="SSF52833">
    <property type="entry name" value="Thioredoxin-like"/>
    <property type="match status" value="1"/>
</dbReference>
<evidence type="ECO:0000313" key="3">
    <source>
        <dbReference type="Proteomes" id="UP001184150"/>
    </source>
</evidence>
<dbReference type="InterPro" id="IPR040079">
    <property type="entry name" value="Glutathione_S-Trfase"/>
</dbReference>
<dbReference type="PANTHER" id="PTHR44051">
    <property type="entry name" value="GLUTATHIONE S-TRANSFERASE-RELATED"/>
    <property type="match status" value="1"/>
</dbReference>
<dbReference type="InterPro" id="IPR036282">
    <property type="entry name" value="Glutathione-S-Trfase_C_sf"/>
</dbReference>
<dbReference type="Gene3D" id="1.20.1050.10">
    <property type="match status" value="1"/>
</dbReference>
<dbReference type="Pfam" id="PF13417">
    <property type="entry name" value="GST_N_3"/>
    <property type="match status" value="1"/>
</dbReference>
<proteinExistence type="predicted"/>
<dbReference type="SUPFAM" id="SSF47616">
    <property type="entry name" value="GST C-terminal domain-like"/>
    <property type="match status" value="1"/>
</dbReference>
<dbReference type="GO" id="GO:0004364">
    <property type="term" value="F:glutathione transferase activity"/>
    <property type="evidence" value="ECO:0007669"/>
    <property type="project" value="UniProtKB-EC"/>
</dbReference>
<dbReference type="InterPro" id="IPR004045">
    <property type="entry name" value="Glutathione_S-Trfase_N"/>
</dbReference>
<protein>
    <submittedName>
        <fullName evidence="2">Glutathione S-transferase</fullName>
        <ecNumber evidence="2">2.5.1.18</ecNumber>
    </submittedName>
</protein>
<feature type="domain" description="GST N-terminal" evidence="1">
    <location>
        <begin position="1"/>
        <end position="82"/>
    </location>
</feature>
<dbReference type="EC" id="2.5.1.18" evidence="2"/>
<sequence>MITLFHAPQSRSSRMIWLLEELGVTYEIRPVSIFRPMTGGGQGDPANPHPDKRVPALVHDGRLLAESVAIVLYLLDAFPQAGLAPAPAEGGRGDYLTWIAWYATELEPALFAGMAGELAGSAQKQRNHDAVIARLRAALEAGPYVMGETFTGADFLISSAMAFGRQAFPADQVFDAYIERCCSRPAAIRALALDDQAGLQTPA</sequence>
<organism evidence="2 3">
    <name type="scientific">Novosphingobium capsulatum</name>
    <dbReference type="NCBI Taxonomy" id="13688"/>
    <lineage>
        <taxon>Bacteria</taxon>
        <taxon>Pseudomonadati</taxon>
        <taxon>Pseudomonadota</taxon>
        <taxon>Alphaproteobacteria</taxon>
        <taxon>Sphingomonadales</taxon>
        <taxon>Sphingomonadaceae</taxon>
        <taxon>Novosphingobium</taxon>
    </lineage>
</organism>
<reference evidence="2 3" key="1">
    <citation type="submission" date="2023-07" db="EMBL/GenBank/DDBJ databases">
        <title>Sorghum-associated microbial communities from plants grown in Nebraska, USA.</title>
        <authorList>
            <person name="Schachtman D."/>
        </authorList>
    </citation>
    <scope>NUCLEOTIDE SEQUENCE [LARGE SCALE GENOMIC DNA]</scope>
    <source>
        <strain evidence="2 3">DS1027</strain>
    </source>
</reference>
<comment type="caution">
    <text evidence="2">The sequence shown here is derived from an EMBL/GenBank/DDBJ whole genome shotgun (WGS) entry which is preliminary data.</text>
</comment>
<dbReference type="SFLD" id="SFLDG01150">
    <property type="entry name" value="Main.1:_Beta-like"/>
    <property type="match status" value="1"/>
</dbReference>
<evidence type="ECO:0000313" key="2">
    <source>
        <dbReference type="EMBL" id="MDR6510490.1"/>
    </source>
</evidence>
<name>A0ABU1MJG9_9SPHN</name>
<keyword evidence="3" id="KW-1185">Reference proteome</keyword>